<feature type="chain" id="PRO_5023134680" description="Lytic transglycosylase domain-containing protein" evidence="3">
    <location>
        <begin position="31"/>
        <end position="373"/>
    </location>
</feature>
<feature type="region of interest" description="Disordered" evidence="2">
    <location>
        <begin position="228"/>
        <end position="270"/>
    </location>
</feature>
<dbReference type="EMBL" id="VRSV01000001">
    <property type="protein sequence ID" value="TXK12565.1"/>
    <property type="molecule type" value="Genomic_DNA"/>
</dbReference>
<dbReference type="AlphaFoldDB" id="A0A5C8I3N1"/>
<dbReference type="RefSeq" id="WP_147893282.1">
    <property type="nucleotide sequence ID" value="NZ_BAAANR010000001.1"/>
</dbReference>
<evidence type="ECO:0000256" key="2">
    <source>
        <dbReference type="SAM" id="MobiDB-lite"/>
    </source>
</evidence>
<dbReference type="OrthoDB" id="9766277at2"/>
<protein>
    <recommendedName>
        <fullName evidence="6">Lytic transglycosylase domain-containing protein</fullName>
    </recommendedName>
</protein>
<evidence type="ECO:0000256" key="3">
    <source>
        <dbReference type="SAM" id="SignalP"/>
    </source>
</evidence>
<evidence type="ECO:0000256" key="1">
    <source>
        <dbReference type="SAM" id="Coils"/>
    </source>
</evidence>
<dbReference type="InterPro" id="IPR023346">
    <property type="entry name" value="Lysozyme-like_dom_sf"/>
</dbReference>
<feature type="compositionally biased region" description="Low complexity" evidence="2">
    <location>
        <begin position="228"/>
        <end position="239"/>
    </location>
</feature>
<feature type="signal peptide" evidence="3">
    <location>
        <begin position="1"/>
        <end position="30"/>
    </location>
</feature>
<comment type="caution">
    <text evidence="4">The sequence shown here is derived from an EMBL/GenBank/DDBJ whole genome shotgun (WGS) entry which is preliminary data.</text>
</comment>
<evidence type="ECO:0008006" key="6">
    <source>
        <dbReference type="Google" id="ProtNLM"/>
    </source>
</evidence>
<evidence type="ECO:0000313" key="5">
    <source>
        <dbReference type="Proteomes" id="UP000321034"/>
    </source>
</evidence>
<organism evidence="4 5">
    <name type="scientific">Microbacterium hatanonis</name>
    <dbReference type="NCBI Taxonomy" id="404366"/>
    <lineage>
        <taxon>Bacteria</taxon>
        <taxon>Bacillati</taxon>
        <taxon>Actinomycetota</taxon>
        <taxon>Actinomycetes</taxon>
        <taxon>Micrococcales</taxon>
        <taxon>Microbacteriaceae</taxon>
        <taxon>Microbacterium</taxon>
    </lineage>
</organism>
<keyword evidence="1" id="KW-0175">Coiled coil</keyword>
<name>A0A5C8I3N1_9MICO</name>
<feature type="coiled-coil region" evidence="1">
    <location>
        <begin position="155"/>
        <end position="212"/>
    </location>
</feature>
<sequence>MRPSRHSSHSALVVVLVIGMLLTAATPASGATVAEIEAELAAVEASAARASDDALVAEAAAQTARAAAEAASARATALDDQVGAAEAAASAYDARLVAVAVSLSRASAGGPLLARVLTSADPESLLSGLSTAERTGRLSAQLARSARESANAAAAQRAQADVVRAERDRLATEAEAAATRARGMVDAETAAVASARSDLDALYAQLAAAQRTTVDRAKTQRAERAIAEQAAQPAAGAPVTTPPAPTTPVTSPPAPVTPAPPPVAPPAGAPIATPAQAQAIARPMVAARGWGDEQFSCLVRLWNRESGWRVQARNPSSGAYGIPQAYPAEKLAASGPDWRTDAATQISWGVSYIASRYGSPCGAWDHSERTGWY</sequence>
<evidence type="ECO:0000313" key="4">
    <source>
        <dbReference type="EMBL" id="TXK12565.1"/>
    </source>
</evidence>
<proteinExistence type="predicted"/>
<dbReference type="Proteomes" id="UP000321034">
    <property type="component" value="Unassembled WGS sequence"/>
</dbReference>
<keyword evidence="5" id="KW-1185">Reference proteome</keyword>
<accession>A0A5C8I3N1</accession>
<keyword evidence="3" id="KW-0732">Signal</keyword>
<reference evidence="4 5" key="1">
    <citation type="submission" date="2019-08" db="EMBL/GenBank/DDBJ databases">
        <authorList>
            <person name="Dong K."/>
        </authorList>
    </citation>
    <scope>NUCLEOTIDE SEQUENCE [LARGE SCALE GENOMIC DNA]</scope>
    <source>
        <strain evidence="4 5">JCM14558</strain>
    </source>
</reference>
<feature type="compositionally biased region" description="Pro residues" evidence="2">
    <location>
        <begin position="240"/>
        <end position="268"/>
    </location>
</feature>
<gene>
    <name evidence="4" type="ORF">FVP77_03600</name>
</gene>
<dbReference type="SUPFAM" id="SSF53955">
    <property type="entry name" value="Lysozyme-like"/>
    <property type="match status" value="1"/>
</dbReference>